<reference evidence="3 4" key="1">
    <citation type="submission" date="2023-01" db="EMBL/GenBank/DDBJ databases">
        <authorList>
            <person name="Yoon J.-W."/>
        </authorList>
    </citation>
    <scope>NUCLEOTIDE SEQUENCE [LARGE SCALE GENOMIC DNA]</scope>
    <source>
        <strain evidence="3 4">KMU-50</strain>
    </source>
</reference>
<evidence type="ECO:0000259" key="2">
    <source>
        <dbReference type="PROSITE" id="PS50405"/>
    </source>
</evidence>
<dbReference type="SUPFAM" id="SSF52833">
    <property type="entry name" value="Thioredoxin-like"/>
    <property type="match status" value="1"/>
</dbReference>
<accession>A0ABT4VXD2</accession>
<organism evidence="3 4">
    <name type="scientific">Aliiroseovarius salicola</name>
    <dbReference type="NCBI Taxonomy" id="3009082"/>
    <lineage>
        <taxon>Bacteria</taxon>
        <taxon>Pseudomonadati</taxon>
        <taxon>Pseudomonadota</taxon>
        <taxon>Alphaproteobacteria</taxon>
        <taxon>Rhodobacterales</taxon>
        <taxon>Paracoccaceae</taxon>
        <taxon>Aliiroseovarius</taxon>
    </lineage>
</organism>
<evidence type="ECO:0000313" key="3">
    <source>
        <dbReference type="EMBL" id="MDA5092907.1"/>
    </source>
</evidence>
<proteinExistence type="predicted"/>
<dbReference type="InterPro" id="IPR010987">
    <property type="entry name" value="Glutathione-S-Trfase_C-like"/>
</dbReference>
<dbReference type="Gene3D" id="1.20.1050.10">
    <property type="match status" value="1"/>
</dbReference>
<dbReference type="CDD" id="cd03046">
    <property type="entry name" value="GST_N_GTT1_like"/>
    <property type="match status" value="1"/>
</dbReference>
<keyword evidence="4" id="KW-1185">Reference proteome</keyword>
<dbReference type="PANTHER" id="PTHR44051">
    <property type="entry name" value="GLUTATHIONE S-TRANSFERASE-RELATED"/>
    <property type="match status" value="1"/>
</dbReference>
<dbReference type="PROSITE" id="PS50404">
    <property type="entry name" value="GST_NTER"/>
    <property type="match status" value="1"/>
</dbReference>
<dbReference type="SFLD" id="SFLDG00358">
    <property type="entry name" value="Main_(cytGST)"/>
    <property type="match status" value="1"/>
</dbReference>
<dbReference type="SUPFAM" id="SSF47616">
    <property type="entry name" value="GST C-terminal domain-like"/>
    <property type="match status" value="1"/>
</dbReference>
<dbReference type="InterPro" id="IPR004045">
    <property type="entry name" value="Glutathione_S-Trfase_N"/>
</dbReference>
<evidence type="ECO:0000313" key="4">
    <source>
        <dbReference type="Proteomes" id="UP001528040"/>
    </source>
</evidence>
<feature type="domain" description="GST C-terminal" evidence="2">
    <location>
        <begin position="80"/>
        <end position="195"/>
    </location>
</feature>
<gene>
    <name evidence="3" type="ORF">O2N63_02300</name>
</gene>
<feature type="domain" description="GST N-terminal" evidence="1">
    <location>
        <begin position="1"/>
        <end position="76"/>
    </location>
</feature>
<dbReference type="PROSITE" id="PS50405">
    <property type="entry name" value="GST_CTER"/>
    <property type="match status" value="1"/>
</dbReference>
<evidence type="ECO:0000259" key="1">
    <source>
        <dbReference type="PROSITE" id="PS50404"/>
    </source>
</evidence>
<comment type="caution">
    <text evidence="3">The sequence shown here is derived from an EMBL/GenBank/DDBJ whole genome shotgun (WGS) entry which is preliminary data.</text>
</comment>
<sequence>MSVTVIGPVPSRTFRVLWALEELGLEYTHHPHMPQSDDVRTHNPAGKVPVLIEDGVTLTDSTAILTYLADKHGRLTYPAGTIERAHQDGFTGFLLDEFDACLWTAARHSFILPEERRVPEVKDTLKWELARSVDELMRRKRPGPFLMGENMTIADIIAGHCGTWAENARFDVQNEEFRTYLKSLTTRDAYKRARQ</sequence>
<dbReference type="Pfam" id="PF13409">
    <property type="entry name" value="GST_N_2"/>
    <property type="match status" value="1"/>
</dbReference>
<dbReference type="RefSeq" id="WP_271052492.1">
    <property type="nucleotide sequence ID" value="NZ_JAQIIO010000001.1"/>
</dbReference>
<dbReference type="PANTHER" id="PTHR44051:SF8">
    <property type="entry name" value="GLUTATHIONE S-TRANSFERASE GSTA"/>
    <property type="match status" value="1"/>
</dbReference>
<dbReference type="SFLD" id="SFLDS00019">
    <property type="entry name" value="Glutathione_Transferase_(cytos"/>
    <property type="match status" value="1"/>
</dbReference>
<dbReference type="InterPro" id="IPR040079">
    <property type="entry name" value="Glutathione_S-Trfase"/>
</dbReference>
<dbReference type="Proteomes" id="UP001528040">
    <property type="component" value="Unassembled WGS sequence"/>
</dbReference>
<protein>
    <submittedName>
        <fullName evidence="3">Glutathione S-transferase family protein</fullName>
    </submittedName>
</protein>
<dbReference type="InterPro" id="IPR036282">
    <property type="entry name" value="Glutathione-S-Trfase_C_sf"/>
</dbReference>
<name>A0ABT4VXD2_9RHOB</name>
<dbReference type="EMBL" id="JAQIIO010000001">
    <property type="protein sequence ID" value="MDA5092907.1"/>
    <property type="molecule type" value="Genomic_DNA"/>
</dbReference>
<dbReference type="InterPro" id="IPR036249">
    <property type="entry name" value="Thioredoxin-like_sf"/>
</dbReference>
<dbReference type="Gene3D" id="3.40.30.10">
    <property type="entry name" value="Glutaredoxin"/>
    <property type="match status" value="1"/>
</dbReference>